<comment type="caution">
    <text evidence="3">The sequence shown here is derived from an EMBL/GenBank/DDBJ whole genome shotgun (WGS) entry which is preliminary data.</text>
</comment>
<feature type="transmembrane region" description="Helical" evidence="2">
    <location>
        <begin position="45"/>
        <end position="65"/>
    </location>
</feature>
<proteinExistence type="predicted"/>
<keyword evidence="4" id="KW-1185">Reference proteome</keyword>
<reference evidence="3 4" key="1">
    <citation type="submission" date="2021-06" db="EMBL/GenBank/DDBJ databases">
        <title>Caerostris extrusa draft genome.</title>
        <authorList>
            <person name="Kono N."/>
            <person name="Arakawa K."/>
        </authorList>
    </citation>
    <scope>NUCLEOTIDE SEQUENCE [LARGE SCALE GENOMIC DNA]</scope>
</reference>
<gene>
    <name evidence="3" type="ORF">CEXT_511561</name>
</gene>
<name>A0AAV4PLI3_CAEEX</name>
<feature type="region of interest" description="Disordered" evidence="1">
    <location>
        <begin position="76"/>
        <end position="119"/>
    </location>
</feature>
<dbReference type="EMBL" id="BPLR01004762">
    <property type="protein sequence ID" value="GIX97275.1"/>
    <property type="molecule type" value="Genomic_DNA"/>
</dbReference>
<dbReference type="Proteomes" id="UP001054945">
    <property type="component" value="Unassembled WGS sequence"/>
</dbReference>
<evidence type="ECO:0000313" key="3">
    <source>
        <dbReference type="EMBL" id="GIX97275.1"/>
    </source>
</evidence>
<keyword evidence="2" id="KW-1133">Transmembrane helix</keyword>
<organism evidence="3 4">
    <name type="scientific">Caerostris extrusa</name>
    <name type="common">Bark spider</name>
    <name type="synonym">Caerostris bankana</name>
    <dbReference type="NCBI Taxonomy" id="172846"/>
    <lineage>
        <taxon>Eukaryota</taxon>
        <taxon>Metazoa</taxon>
        <taxon>Ecdysozoa</taxon>
        <taxon>Arthropoda</taxon>
        <taxon>Chelicerata</taxon>
        <taxon>Arachnida</taxon>
        <taxon>Araneae</taxon>
        <taxon>Araneomorphae</taxon>
        <taxon>Entelegynae</taxon>
        <taxon>Araneoidea</taxon>
        <taxon>Araneidae</taxon>
        <taxon>Caerostris</taxon>
    </lineage>
</organism>
<protein>
    <submittedName>
        <fullName evidence="3">Uncharacterized protein</fullName>
    </submittedName>
</protein>
<accession>A0AAV4PLI3</accession>
<keyword evidence="2" id="KW-0472">Membrane</keyword>
<evidence type="ECO:0000256" key="2">
    <source>
        <dbReference type="SAM" id="Phobius"/>
    </source>
</evidence>
<dbReference type="AlphaFoldDB" id="A0AAV4PLI3"/>
<evidence type="ECO:0000313" key="4">
    <source>
        <dbReference type="Proteomes" id="UP001054945"/>
    </source>
</evidence>
<sequence length="119" mass="13172">MLYSEIINSRERVRALSGRRKPPEIPYFQPLANTVPCSKRRLKPLGAFCVGTALLLLVCLLPRLVHNKLTGWFKAGQTTRKQSYHHSSSGANDQKARGIGSLEGRLPVPGEKPRIPGSK</sequence>
<feature type="compositionally biased region" description="Polar residues" evidence="1">
    <location>
        <begin position="76"/>
        <end position="92"/>
    </location>
</feature>
<keyword evidence="2" id="KW-0812">Transmembrane</keyword>
<evidence type="ECO:0000256" key="1">
    <source>
        <dbReference type="SAM" id="MobiDB-lite"/>
    </source>
</evidence>